<reference evidence="2" key="1">
    <citation type="submission" date="2018-05" db="EMBL/GenBank/DDBJ databases">
        <authorList>
            <person name="Lanie J.A."/>
            <person name="Ng W.-L."/>
            <person name="Kazmierczak K.M."/>
            <person name="Andrzejewski T.M."/>
            <person name="Davidsen T.M."/>
            <person name="Wayne K.J."/>
            <person name="Tettelin H."/>
            <person name="Glass J.I."/>
            <person name="Rusch D."/>
            <person name="Podicherti R."/>
            <person name="Tsui H.-C.T."/>
            <person name="Winkler M.E."/>
        </authorList>
    </citation>
    <scope>NUCLEOTIDE SEQUENCE</scope>
</reference>
<evidence type="ECO:0000313" key="2">
    <source>
        <dbReference type="EMBL" id="SVB02613.1"/>
    </source>
</evidence>
<feature type="transmembrane region" description="Helical" evidence="1">
    <location>
        <begin position="12"/>
        <end position="29"/>
    </location>
</feature>
<keyword evidence="1" id="KW-0472">Membrane</keyword>
<evidence type="ECO:0000256" key="1">
    <source>
        <dbReference type="SAM" id="Phobius"/>
    </source>
</evidence>
<proteinExistence type="predicted"/>
<organism evidence="2">
    <name type="scientific">marine metagenome</name>
    <dbReference type="NCBI Taxonomy" id="408172"/>
    <lineage>
        <taxon>unclassified sequences</taxon>
        <taxon>metagenomes</taxon>
        <taxon>ecological metagenomes</taxon>
    </lineage>
</organism>
<feature type="transmembrane region" description="Helical" evidence="1">
    <location>
        <begin position="41"/>
        <end position="59"/>
    </location>
</feature>
<dbReference type="EMBL" id="UINC01025986">
    <property type="protein sequence ID" value="SVB02613.1"/>
    <property type="molecule type" value="Genomic_DNA"/>
</dbReference>
<gene>
    <name evidence="2" type="ORF">METZ01_LOCUS155467</name>
</gene>
<dbReference type="AlphaFoldDB" id="A0A382ANL4"/>
<accession>A0A382ANL4</accession>
<sequence>MADFINDKFRLGFAILLIVGAIVTFIYGFMEKNSGNEFNQIWTLALVMLVGAMVHLQKIGNTNRK</sequence>
<protein>
    <submittedName>
        <fullName evidence="2">Uncharacterized protein</fullName>
    </submittedName>
</protein>
<keyword evidence="1" id="KW-1133">Transmembrane helix</keyword>
<name>A0A382ANL4_9ZZZZ</name>
<keyword evidence="1" id="KW-0812">Transmembrane</keyword>